<dbReference type="InterPro" id="IPR036444">
    <property type="entry name" value="PLipase_A2_dom_sf"/>
</dbReference>
<dbReference type="FunCoup" id="B3RY31">
    <property type="interactions" value="66"/>
</dbReference>
<comment type="catalytic activity">
    <reaction evidence="8">
        <text>a 1,2-diacyl-sn-glycero-3-phosphocholine + H2O = a 1-acyl-sn-glycero-3-phosphocholine + a fatty acid + H(+)</text>
        <dbReference type="Rhea" id="RHEA:15801"/>
        <dbReference type="ChEBI" id="CHEBI:15377"/>
        <dbReference type="ChEBI" id="CHEBI:15378"/>
        <dbReference type="ChEBI" id="CHEBI:28868"/>
        <dbReference type="ChEBI" id="CHEBI:57643"/>
        <dbReference type="ChEBI" id="CHEBI:58168"/>
        <dbReference type="EC" id="3.1.1.4"/>
    </reaction>
</comment>
<comment type="subcellular location">
    <subcellularLocation>
        <location evidence="1 8">Secreted</location>
    </subcellularLocation>
</comment>
<feature type="disulfide bond" evidence="6">
    <location>
        <begin position="36"/>
        <end position="96"/>
    </location>
</feature>
<feature type="disulfide bond" evidence="6">
    <location>
        <begin position="74"/>
        <end position="87"/>
    </location>
</feature>
<comment type="cofactor">
    <cofactor evidence="5">
        <name>Ca(2+)</name>
        <dbReference type="ChEBI" id="CHEBI:29108"/>
    </cofactor>
    <text evidence="5">Binds 1 Ca(2+) ion per subunit.</text>
</comment>
<comment type="similarity">
    <text evidence="7">Belongs to the phospholipase A2 family.</text>
</comment>
<dbReference type="GO" id="GO:0005576">
    <property type="term" value="C:extracellular region"/>
    <property type="evidence" value="ECO:0007669"/>
    <property type="project" value="UniProtKB-SubCell"/>
</dbReference>
<keyword evidence="5" id="KW-0479">Metal-binding</keyword>
<feature type="active site" evidence="4">
    <location>
        <position position="90"/>
    </location>
</feature>
<feature type="binding site" evidence="5">
    <location>
        <position position="41"/>
    </location>
    <ligand>
        <name>Ca(2+)</name>
        <dbReference type="ChEBI" id="CHEBI:29108"/>
    </ligand>
</feature>
<dbReference type="PROSITE" id="PS00118">
    <property type="entry name" value="PA2_HIS"/>
    <property type="match status" value="1"/>
</dbReference>
<gene>
    <name evidence="10" type="ORF">TRIADDRAFT_25131</name>
</gene>
<feature type="disulfide bond" evidence="6">
    <location>
        <begin position="43"/>
        <end position="89"/>
    </location>
</feature>
<keyword evidence="3 6" id="KW-1015">Disulfide bond</keyword>
<dbReference type="GO" id="GO:0005543">
    <property type="term" value="F:phospholipid binding"/>
    <property type="evidence" value="ECO:0000318"/>
    <property type="project" value="GO_Central"/>
</dbReference>
<dbReference type="AlphaFoldDB" id="B3RY31"/>
<evidence type="ECO:0000259" key="9">
    <source>
        <dbReference type="SMART" id="SM00085"/>
    </source>
</evidence>
<dbReference type="PRINTS" id="PR00389">
    <property type="entry name" value="PHPHLIPASEA2"/>
</dbReference>
<evidence type="ECO:0000313" key="10">
    <source>
        <dbReference type="EMBL" id="EDV24965.1"/>
    </source>
</evidence>
<evidence type="ECO:0000256" key="6">
    <source>
        <dbReference type="PIRSR" id="PIRSR601211-3"/>
    </source>
</evidence>
<keyword evidence="2 8" id="KW-0964">Secreted</keyword>
<dbReference type="GeneID" id="6754068"/>
<dbReference type="Proteomes" id="UP000009022">
    <property type="component" value="Unassembled WGS sequence"/>
</dbReference>
<dbReference type="GO" id="GO:0016042">
    <property type="term" value="P:lipid catabolic process"/>
    <property type="evidence" value="ECO:0007669"/>
    <property type="project" value="InterPro"/>
</dbReference>
<feature type="binding site" evidence="5">
    <location>
        <position position="19"/>
    </location>
    <ligand>
        <name>Ca(2+)</name>
        <dbReference type="ChEBI" id="CHEBI:29108"/>
    </ligand>
</feature>
<dbReference type="STRING" id="10228.B3RY31"/>
<dbReference type="eggNOG" id="KOG4087">
    <property type="taxonomic scope" value="Eukaryota"/>
</dbReference>
<dbReference type="EMBL" id="DS985245">
    <property type="protein sequence ID" value="EDV24965.1"/>
    <property type="molecule type" value="Genomic_DNA"/>
</dbReference>
<feature type="binding site" evidence="5">
    <location>
        <position position="23"/>
    </location>
    <ligand>
        <name>Ca(2+)</name>
        <dbReference type="ChEBI" id="CHEBI:29108"/>
    </ligand>
</feature>
<dbReference type="InterPro" id="IPR016090">
    <property type="entry name" value="PLA2-like_dom"/>
</dbReference>
<sequence length="117" mass="13340">MLQCSSKTSGFDLIDYGCFCGIGGKGSHPVDNIDRCCQQHDQCYGRAHSICKAHGTTSYLASYNWQCIAKKAICYDNHSHTCSHIVCRCDAKFSACIQKYIREYRIKYLGYDRTHCY</sequence>
<dbReference type="GO" id="GO:0047498">
    <property type="term" value="F:calcium-dependent phospholipase A2 activity"/>
    <property type="evidence" value="ECO:0000318"/>
    <property type="project" value="GO_Central"/>
</dbReference>
<dbReference type="SUPFAM" id="SSF48619">
    <property type="entry name" value="Phospholipase A2, PLA2"/>
    <property type="match status" value="1"/>
</dbReference>
<reference evidence="10 11" key="1">
    <citation type="journal article" date="2008" name="Nature">
        <title>The Trichoplax genome and the nature of placozoans.</title>
        <authorList>
            <person name="Srivastava M."/>
            <person name="Begovic E."/>
            <person name="Chapman J."/>
            <person name="Putnam N.H."/>
            <person name="Hellsten U."/>
            <person name="Kawashima T."/>
            <person name="Kuo A."/>
            <person name="Mitros T."/>
            <person name="Salamov A."/>
            <person name="Carpenter M.L."/>
            <person name="Signorovitch A.Y."/>
            <person name="Moreno M.A."/>
            <person name="Kamm K."/>
            <person name="Grimwood J."/>
            <person name="Schmutz J."/>
            <person name="Shapiro H."/>
            <person name="Grigoriev I.V."/>
            <person name="Buss L.W."/>
            <person name="Schierwater B."/>
            <person name="Dellaporta S.L."/>
            <person name="Rokhsar D.S."/>
        </authorList>
    </citation>
    <scope>NUCLEOTIDE SEQUENCE [LARGE SCALE GENOMIC DNA]</scope>
    <source>
        <strain evidence="10 11">Grell-BS-1999</strain>
    </source>
</reference>
<dbReference type="Gene3D" id="1.20.90.10">
    <property type="entry name" value="Phospholipase A2 domain"/>
    <property type="match status" value="1"/>
</dbReference>
<evidence type="ECO:0000256" key="5">
    <source>
        <dbReference type="PIRSR" id="PIRSR601211-2"/>
    </source>
</evidence>
<organism evidence="10 11">
    <name type="scientific">Trichoplax adhaerens</name>
    <name type="common">Trichoplax reptans</name>
    <dbReference type="NCBI Taxonomy" id="10228"/>
    <lineage>
        <taxon>Eukaryota</taxon>
        <taxon>Metazoa</taxon>
        <taxon>Placozoa</taxon>
        <taxon>Uniplacotomia</taxon>
        <taxon>Trichoplacea</taxon>
        <taxon>Trichoplacidae</taxon>
        <taxon>Trichoplax</taxon>
    </lineage>
</organism>
<dbReference type="RefSeq" id="XP_002112855.1">
    <property type="nucleotide sequence ID" value="XM_002112819.1"/>
</dbReference>
<dbReference type="CTD" id="6754068"/>
<evidence type="ECO:0000313" key="11">
    <source>
        <dbReference type="Proteomes" id="UP000009022"/>
    </source>
</evidence>
<dbReference type="PhylomeDB" id="B3RY31"/>
<dbReference type="OMA" id="KIVVECW"/>
<evidence type="ECO:0000256" key="8">
    <source>
        <dbReference type="RuleBase" id="RU361236"/>
    </source>
</evidence>
<feature type="domain" description="Phospholipase A2-like central" evidence="9">
    <location>
        <begin position="1"/>
        <end position="117"/>
    </location>
</feature>
<evidence type="ECO:0000256" key="3">
    <source>
        <dbReference type="ARBA" id="ARBA00023157"/>
    </source>
</evidence>
<keyword evidence="8" id="KW-0443">Lipid metabolism</keyword>
<dbReference type="GO" id="GO:0050482">
    <property type="term" value="P:arachidonate secretion"/>
    <property type="evidence" value="ECO:0007669"/>
    <property type="project" value="InterPro"/>
</dbReference>
<dbReference type="InParanoid" id="B3RY31"/>
<dbReference type="HOGENOM" id="CLU_090683_1_1_1"/>
<dbReference type="GO" id="GO:0005509">
    <property type="term" value="F:calcium ion binding"/>
    <property type="evidence" value="ECO:0000318"/>
    <property type="project" value="GO_Central"/>
</dbReference>
<keyword evidence="11" id="KW-1185">Reference proteome</keyword>
<dbReference type="InterPro" id="IPR033112">
    <property type="entry name" value="PLA2_Asp_AS"/>
</dbReference>
<dbReference type="Pfam" id="PF00068">
    <property type="entry name" value="Phospholip_A2_1"/>
    <property type="match status" value="1"/>
</dbReference>
<dbReference type="EC" id="3.1.1.4" evidence="8"/>
<dbReference type="CDD" id="cd00125">
    <property type="entry name" value="PLA2c"/>
    <property type="match status" value="1"/>
</dbReference>
<keyword evidence="5 8" id="KW-0106">Calcium</keyword>
<name>B3RY31_TRIAD</name>
<keyword evidence="8" id="KW-0378">Hydrolase</keyword>
<feature type="binding site" evidence="5">
    <location>
        <position position="21"/>
    </location>
    <ligand>
        <name>Ca(2+)</name>
        <dbReference type="ChEBI" id="CHEBI:29108"/>
    </ligand>
</feature>
<dbReference type="OrthoDB" id="5841574at2759"/>
<dbReference type="PANTHER" id="PTHR11716">
    <property type="entry name" value="PHOSPHOLIPASE A2 FAMILY MEMBER"/>
    <property type="match status" value="1"/>
</dbReference>
<dbReference type="GO" id="GO:0046471">
    <property type="term" value="P:phosphatidylglycerol metabolic process"/>
    <property type="evidence" value="ECO:0000318"/>
    <property type="project" value="GO_Central"/>
</dbReference>
<accession>B3RY31</accession>
<feature type="disulfide bond" evidence="6">
    <location>
        <begin position="20"/>
        <end position="37"/>
    </location>
</feature>
<evidence type="ECO:0000256" key="2">
    <source>
        <dbReference type="ARBA" id="ARBA00022525"/>
    </source>
</evidence>
<evidence type="ECO:0000256" key="1">
    <source>
        <dbReference type="ARBA" id="ARBA00004613"/>
    </source>
</evidence>
<dbReference type="InterPro" id="IPR033113">
    <property type="entry name" value="PLA2_histidine"/>
</dbReference>
<feature type="active site" evidence="4">
    <location>
        <position position="40"/>
    </location>
</feature>
<protein>
    <recommendedName>
        <fullName evidence="8">Phospholipase A2</fullName>
        <ecNumber evidence="8">3.1.1.4</ecNumber>
    </recommendedName>
</protein>
<dbReference type="KEGG" id="tad:TRIADDRAFT_25131"/>
<proteinExistence type="inferred from homology"/>
<evidence type="ECO:0000256" key="7">
    <source>
        <dbReference type="RuleBase" id="RU003654"/>
    </source>
</evidence>
<dbReference type="PROSITE" id="PS00119">
    <property type="entry name" value="PA2_ASP"/>
    <property type="match status" value="1"/>
</dbReference>
<dbReference type="SMART" id="SM00085">
    <property type="entry name" value="PA2c"/>
    <property type="match status" value="1"/>
</dbReference>
<dbReference type="InterPro" id="IPR001211">
    <property type="entry name" value="PLA2"/>
</dbReference>
<dbReference type="GO" id="GO:0046470">
    <property type="term" value="P:phosphatidylcholine metabolic process"/>
    <property type="evidence" value="ECO:0000318"/>
    <property type="project" value="GO_Central"/>
</dbReference>
<dbReference type="PANTHER" id="PTHR11716:SF51">
    <property type="entry name" value="PHOSPHOLIPASE A2"/>
    <property type="match status" value="1"/>
</dbReference>
<evidence type="ECO:0000256" key="4">
    <source>
        <dbReference type="PIRSR" id="PIRSR601211-1"/>
    </source>
</evidence>